<accession>A0A9N8VHV0</accession>
<evidence type="ECO:0000256" key="1">
    <source>
        <dbReference type="SAM" id="MobiDB-lite"/>
    </source>
</evidence>
<organism evidence="3 4">
    <name type="scientific">Dentiscutata erythropus</name>
    <dbReference type="NCBI Taxonomy" id="1348616"/>
    <lineage>
        <taxon>Eukaryota</taxon>
        <taxon>Fungi</taxon>
        <taxon>Fungi incertae sedis</taxon>
        <taxon>Mucoromycota</taxon>
        <taxon>Glomeromycotina</taxon>
        <taxon>Glomeromycetes</taxon>
        <taxon>Diversisporales</taxon>
        <taxon>Gigasporaceae</taxon>
        <taxon>Dentiscutata</taxon>
    </lineage>
</organism>
<feature type="transmembrane region" description="Helical" evidence="2">
    <location>
        <begin position="193"/>
        <end position="218"/>
    </location>
</feature>
<evidence type="ECO:0000313" key="4">
    <source>
        <dbReference type="Proteomes" id="UP000789405"/>
    </source>
</evidence>
<sequence length="365" mass="41979">MQKHQSTSWSNHYYLHNCNCCFPSPHPSEHVCPITNLPSPSMPDHVLSIPEPTYISDSSSCRQTFSSNIHKYPPNYPSNSQNTSQNRQNEMSYHRNRQNSDNSNSNLSDTLSHQYQCSSNSLNRLSNLFLLNTLSTFLSRAGSRIRRHTPSPTPSSHTNLEEFTVVIPVLDNKTRRKNLNDSPMKNPPCWKRIFWVVSTVLNIYTFIGSILLMIILSINGNISKSFSQTNYIIIAIGTLEFAPRLMNIYQIHLYTNGRIGFIEALAIMFGKKELYLLYGKHHITYKQVSNVSYTSDALTFVYWAFLSFELVSEIQRNLENTIEFTLLHNRQGFLMLTLLSVVTLIILRISWGLIKRAVYFADRHA</sequence>
<feature type="transmembrane region" description="Helical" evidence="2">
    <location>
        <begin position="332"/>
        <end position="354"/>
    </location>
</feature>
<feature type="compositionally biased region" description="Low complexity" evidence="1">
    <location>
        <begin position="99"/>
        <end position="111"/>
    </location>
</feature>
<protein>
    <submittedName>
        <fullName evidence="3">12857_t:CDS:1</fullName>
    </submittedName>
</protein>
<comment type="caution">
    <text evidence="3">The sequence shown here is derived from an EMBL/GenBank/DDBJ whole genome shotgun (WGS) entry which is preliminary data.</text>
</comment>
<feature type="compositionally biased region" description="Low complexity" evidence="1">
    <location>
        <begin position="78"/>
        <end position="89"/>
    </location>
</feature>
<keyword evidence="2" id="KW-0812">Transmembrane</keyword>
<proteinExistence type="predicted"/>
<dbReference type="AlphaFoldDB" id="A0A9N8VHV0"/>
<evidence type="ECO:0000256" key="2">
    <source>
        <dbReference type="SAM" id="Phobius"/>
    </source>
</evidence>
<name>A0A9N8VHV0_9GLOM</name>
<dbReference type="EMBL" id="CAJVPY010000083">
    <property type="protein sequence ID" value="CAG8448851.1"/>
    <property type="molecule type" value="Genomic_DNA"/>
</dbReference>
<keyword evidence="2" id="KW-0472">Membrane</keyword>
<gene>
    <name evidence="3" type="ORF">DERYTH_LOCUS391</name>
</gene>
<keyword evidence="2" id="KW-1133">Transmembrane helix</keyword>
<dbReference type="OrthoDB" id="2448965at2759"/>
<dbReference type="Proteomes" id="UP000789405">
    <property type="component" value="Unassembled WGS sequence"/>
</dbReference>
<feature type="region of interest" description="Disordered" evidence="1">
    <location>
        <begin position="70"/>
        <end position="111"/>
    </location>
</feature>
<keyword evidence="4" id="KW-1185">Reference proteome</keyword>
<evidence type="ECO:0000313" key="3">
    <source>
        <dbReference type="EMBL" id="CAG8448851.1"/>
    </source>
</evidence>
<reference evidence="3" key="1">
    <citation type="submission" date="2021-06" db="EMBL/GenBank/DDBJ databases">
        <authorList>
            <person name="Kallberg Y."/>
            <person name="Tangrot J."/>
            <person name="Rosling A."/>
        </authorList>
    </citation>
    <scope>NUCLEOTIDE SEQUENCE</scope>
    <source>
        <strain evidence="3">MA453B</strain>
    </source>
</reference>